<evidence type="ECO:0000256" key="2">
    <source>
        <dbReference type="SAM" id="MobiDB-lite"/>
    </source>
</evidence>
<dbReference type="GO" id="GO:0004842">
    <property type="term" value="F:ubiquitin-protein transferase activity"/>
    <property type="evidence" value="ECO:0007669"/>
    <property type="project" value="InterPro"/>
</dbReference>
<dbReference type="InterPro" id="IPR003593">
    <property type="entry name" value="AAA+_ATPase"/>
</dbReference>
<dbReference type="SUPFAM" id="SSF52540">
    <property type="entry name" value="P-loop containing nucleoside triphosphate hydrolases"/>
    <property type="match status" value="1"/>
</dbReference>
<dbReference type="PANTHER" id="PTHR22605:SF1">
    <property type="entry name" value="RZ-TYPE DOMAIN-CONTAINING PROTEIN"/>
    <property type="match status" value="1"/>
</dbReference>
<dbReference type="PROSITE" id="PS50234">
    <property type="entry name" value="VWFA"/>
    <property type="match status" value="1"/>
</dbReference>
<dbReference type="GO" id="GO:0005524">
    <property type="term" value="F:ATP binding"/>
    <property type="evidence" value="ECO:0007669"/>
    <property type="project" value="InterPro"/>
</dbReference>
<evidence type="ECO:0000313" key="4">
    <source>
        <dbReference type="EMBL" id="CAB9511697.1"/>
    </source>
</evidence>
<dbReference type="SUPFAM" id="SSF53300">
    <property type="entry name" value="vWA-like"/>
    <property type="match status" value="1"/>
</dbReference>
<evidence type="ECO:0000259" key="3">
    <source>
        <dbReference type="PROSITE" id="PS50234"/>
    </source>
</evidence>
<proteinExistence type="predicted"/>
<keyword evidence="1" id="KW-0175">Coiled coil</keyword>
<dbReference type="Pfam" id="PF00092">
    <property type="entry name" value="VWA"/>
    <property type="match status" value="1"/>
</dbReference>
<dbReference type="Gene3D" id="3.40.50.410">
    <property type="entry name" value="von Willebrand factor, type A domain"/>
    <property type="match status" value="1"/>
</dbReference>
<dbReference type="CDD" id="cd00198">
    <property type="entry name" value="vWFA"/>
    <property type="match status" value="1"/>
</dbReference>
<evidence type="ECO:0000256" key="1">
    <source>
        <dbReference type="SAM" id="Coils"/>
    </source>
</evidence>
<dbReference type="InterPro" id="IPR036465">
    <property type="entry name" value="vWFA_dom_sf"/>
</dbReference>
<dbReference type="Pfam" id="PF00004">
    <property type="entry name" value="AAA"/>
    <property type="match status" value="1"/>
</dbReference>
<dbReference type="Gene3D" id="3.40.50.300">
    <property type="entry name" value="P-loop containing nucleotide triphosphate hydrolases"/>
    <property type="match status" value="1"/>
</dbReference>
<feature type="compositionally biased region" description="Acidic residues" evidence="2">
    <location>
        <begin position="243"/>
        <end position="264"/>
    </location>
</feature>
<sequence>METTTTKYQLTIGRYKFSYSDGKVPLETKVVVADSSVPFPGLDTTARYSKFDMVRPKFWEEKIDGVSYPTAFMDDVRSLVGKVCIYDGEHVDLVVEAANKAQMTALIVVKPVSVQPTLPVFHLDKDLVDLVLAWGEGAKVIVQPAAIVPEASDPEEESSPNPSPKGCDELAFGQSANSTQGSGAGDDTTNKHGTKRLYSEAAKASGEPPYIQMGQTNQVELSHSKAQKTGTGSPIKKTRSSEDKDEEEDDEAMSSSEEEDDSDEAPEKNKKGFVETAWNKVTNVLGITYDDELLTNSAKWNASEKYSGYQEAMKLLDGMEPDGGQAKAFVKRMPQFLGIRAGGNRLVKLAFACRLWMVVKCQGREELLRNILRVIRDFDFAKRKADVTMEKYFREDHEKPHGVFRLFFVELVKQPDLRKLEFSSKLWTNILWLWLKCGLLKSPIDWESWSRLRYSLGPNFWKQHKNQLTEVLKPARYHTLVLFLEARPGAIKEMHAAILELKETRFLRVEIAISEMLKDCGCRIISTNSSDVTEELCTLLEALLQLCFLNHDAKRVRGEIISSLVSHSNFQNNGHFSKYNSIVEGVERLDDRQIENSVRYHIRRSLIDDLKRTNKRPWARDIEQLLDYPWAMHYLGDKSGLEELVTFMQEALELRSTPLLDKLVLLDTLQNFAGETRLLGTRALATFQKSLRLHSRRDIVEQTCNVLEGGFMQDSSQGFENVISTLIVDAVTNETGAIFQDLATFQDAIGRIEKVRDNGFARYFAAGLTQALVSACDSMESASLVFLRLIERGNEMQSLSLASRLFCESFPSWQPHSLDEVALENKRAWELIFQCFAVVDTHRGRAPDVVDRVFCCKDSLVKVFEDWTGDFRSRQITLAGLDTGLACSKLETWSLISRHLKLEMPDSAEIREMVEQGERLVESIRNVLVAPVEWGRSLRDLFVAYDCHTENDHTCAALFGTFSQFVETRPPLHDSQLSPHDERLREIQLQALKSHKDAAEGFSQGCMNALRICAHFSRHRSVLFQQRFSRIAQGGCGGVNDLRRCVEQAVGGILGLFSEEASFSDVRLAIVELESHTVTVQQEVSNIAGCEALKFDDVMCDRFLLSALVCRLTRPLADFVSFCTQFGFEVETDECFDVIKDTIEEIQGQDQIGGSRSQCERLYKHLVMTDNKTAPITHDLADLERYIPLLKLFSCLRRHHEIWSLAAEKQWFGSEGLGNFLRELDHLSNTHMDSYNTTVLEVIEPLIRIISIIGDHRKQSKVTALFNSLVSNQHVQEWLRDGRFKQFNVVQQNLGQVRRWFCEEENEIHGYYRVFQEISGGRYFISLHEKELGIEYKGKDGIVADMSGNEIEALLGQLSNIQHDDSIIAAAIDCFAEQHAIIEQAAAFVLKMESSGFRDSGIEDFTCQVGEQHMEDARTLHQACRQRSDVCTNWLQETRRYHPLSLLFWDEELKELHKQLSLEDDAGLSMAVHTLSRLLPSQNVSQVDMDNLGAIVSGRSMRAASESWLLEVSRFIEDIHKALGEPQRLSVEGVERELVVHSLSCDKDLRDEVLLGVLQSIYKNRLPGDAEILDGHSPSFEERLPLFLERAKEFPSCTFTILVPEQVKKKGPLAKIRSFFSSKAAASGNLRFHCVQFESLLAPASPFYVHRVWSNESRDSMTPTLNLTWKHQVVGNNTAVVEATVVVSDFCCAGKTRYIRDEQQRLSGSSDGSIETGTITVHEKSNADTLIASLASKFSHVDGHKLLHVSVLAIPVESDSRALWFQQLRKFFFQFLVLGVLHYSDSKSHYSFYVGRGRWRLHVELPSSEVRSDNGEEWLRRNIPLLSLVCQIKSPTNQFLIDNDARNVCKYLRACEDGSIDDVFDPETNKQVIFVIDQSESMEYEVSQNKTQLSAAIDYALMMFDSHAQVGDHVGVTMFNHQHKHAVPTVPIRDEAHKGQLREQINGTRNDIPLGGGTHMFSALSSVIERVERGEPVPTWIVCLTDGDSDDTEEPLRQQLQQSRRNLHLVVVGVNLFPDYEQRMRLLCQKYSNRRSKGFYVGSNSTLDSMEAAFKRVQQGIPVSQTFDLLGEPTDDECRALIELYAPKNLNMLTLNFWVKFLHRRITVMNKNESFNFNQTKVGLGGTLMKLMFDEVKRLLESDQQKDWLETNYSQLIYDFSDPENPQFRLLCTSPNSMPEALKREYERLELPGFTVPKERDLAKRTTLDRLISQAMGIPLDGVPGQERLRCIDDSGFILTRDFGVKLLNIHERVAAGVPCIMEGESGVSKTALSKEYSILVNSALTAEASRSTAASLKAIEEEAISNGYSMGDGPSPEARLAGALEQSRGMAERTQLSNWLHAKIKAVCGDRSAIFQPMPQELDNNELKTVVELVQWLASSNLNSFFFEINIHSSMEESDIVARFEPVRRLARKIPEVPIVVFLDEVNTASMMGLFKEIIVDCSLQGDRLETNIITIAACNPARSNLMIETNNAREVDMGRTWCSGHYQVSPLPTSMSALKWCFGALSKTQEREFIFRRLRGLGSVPLRLQMTLTEVISLSQEAMREFASKDIKRTLRRTGKYSDAEIEDEAKTRSQSVVSLRDIQRVFSLYDFFFTDFPMTEAIAGSKKERSAMLLAVAVVYLLRLDSASRTDYLERLKNLAGEQNEMLHLDDILSETLEDVTKHTNIKDGVARTRGLQESLFMTLCCTMSGTPLLVVGPPGCSKTLSVNAVGDNAQGEESLSPLFKRFPRLSYFNYQCSKLSTSTEVEGVFGKATRRQTMVDRKTNICVVFLDEAGLPEERRESLKVLHYLLESHMSVNGAVSFVSISNHVLDAAKSNRCAMLFREEPDDEEMLTMTKGVLYGSNMDGSLIHNVDLDGSLTEAHEFGLGLCRSYSAMRNIQGLDTFFGLRDYIYFLKYLRTQSSVRGGKLVLTIGGIMSSLSRNFNGVELEKWKHVAFESLRHVVQHSESVLSDFLDKQAPCPMRVIHDVLSPDELCLNSASRGRFKLIIDCSEDDSIMRLLSSAGLLDLSKKTLFKISSLPDEKESEKLRVISGVKFAAMQGHTVLLSNTESIDESFYDLQNQNFREIENLDGSVSLYANIAMGGVSRRCQVHPSFSCIVHVRAGLLDQTPAPFLNRFEKYRLDISDFVSAGWASLGKLEGILQRSRQRAAQLVGLLGKHGLVGFNNRTLDSAYAGLLPAWTFSNLHKTEHPPLVFNTESSFIGSLTTFIGHVTTMGSIQERVKKTVDKASNSFPTDECNVLQELMTDAAGMERVHETLSALLHVDANKDNDENMEQSNPIEDVCSNIIQMVFTEYVVSVLLQVAVPEAVYAKRNVLPQFLTEAYFAEQEHFSLKLFLEKAMEKEDPQLLIIHTRTDANVHSIPSFNTSEDLPGSHQSSRAIVRQLVCADDKSVVCEHMDSLPSESSFRKAVTDWIQGTKRVFLLLVDMSGTNATDNVNYIRMCIEQNSLGGKIFLLLLHYPSSSSLSSSCYPVLFLGQWRHTVLDVVGQSGPPLALSESIRLACGGILGDKKERPHDKLVAALSQMMPTVLSHLASKNRLLYRGQDLGRASCDQGTFLSRWNFLKDVLSTQLEDGNVGDSLCQKFVTFWFDQGLETTVRMACIRLQRGTTQLSLSASIQSALLEALHKFMATSMKAINTWRNADLLGSGNKEVLSLYGTILRKLPVPPFAELMLLQENSTQVRPMPSVMDSPTGSFVQFPFFYDISNSVEETMEMSAGLLAENASGNISHRALYTSTMKELSNKANRSEGNSTRAVVESVVNSVADSDELFERYLRQFIAWKTGIQANPYIMTWLVDAVEKMRGDCSLVAVHCFARCFKIDLMKAASWSIAAVRNPRLCPEAEGDIKELSQWPMHLLMHSLQRLQDTVTAGVADKDRDAWCSDFSALLNHCSVVDHVNDEIACRIRILHIFNVLFRLPTRNTEIEATVLERFWARQATQVQTPSLAVLFDLIDGSRSLEEAVLWQFFSPSGMAAKEEFFVEDFSTLLDLLEEGKLQHHSHQWKVSLLRRACTVIGGQDKGIASNQQLGLPLAALRILNAKVALVCEPAVFSEGGTRRTFPHYVPQWLRHEDDLENGKDGSERHGFFSNYKHSFTGILAEVAFDMVLGILLRRNFDSSSVHMLQVLQVSISEEEQLTQQDHVRLSRSQRGHMGDPSRNESLVGTALAAMIADALTICFVAALARDIAVESEGGLALQEPYDEICKPILEQIMSIPQVSFVDFFFSLLIRRSESRLMNLLGAGGLLHDLDFTLPMRQGMPAVVANQRTTLQNAEAALQEALEDEQRKSQDLKTCPHQDCRRPFAVLVRACGQFTCGRDYHTAIGSEGAYGCGRNFQVDTAPNYRVDEERLAPLRRNVEAQRAQLASLQRGATSWRRAREFEVPQYLFFVERAPSGPSLVPSVAILETCSDTDDASKVVRVFLNGAKLVEQLDLLPDLIELYLWLHSVFGQILSKAEALERAMGDVMEESRLLRRFDSIHARHMTSLWGRVVKGANQLLEQMDNKALWNCTEIDIPFTRIEGAAIFALLSEGSDPLDGGCDFLFLMINEIVTKYNRYVQQLSELKLPGTLRNEFVDRVIHPKFLMAGSGGAAVINRSTAMSSLELDTLVESVWNRDLAAFEPNRLVQSLAVEASLCQSPPAILNPLRHLREEFVFRTDRKSQGAKDTDCADIFRDLVDGTHFAREQDLRLVCDVREELHAALGDNANDSSIRPALCSELHKELDSHQKTIGFLGGLRNLLGLFSPDSRDGAGQFEEALGGVGGSNRASSTQPSRNEQMKEIGFPDLSPSTMDILLALNKPQIVELVRFLNFHLASEGYLYSDLPVYLVDPLSREAILAMVASMQDFCEENGVQRALSCLKEFVGDVLILYENLLVEEAGLHTKSLKEYLQENNFCGTEDPIFVLLPNEIHLQNYVSLRQHLQQAELSLQHQLLASSTVEGQDLHREYHSEASGCCRLSAGECLLWQPEGEIVVEPLPIRNTKGGLWFLDCPTIDVASDRAKHAGASTVIDDDALARRIQRWWRRIKQSRNPFRMDIEMQGEEEFYDTLSHEDEMEEDEEEFFDYDEEGIPMDDNQVEAVGEDVAENGEAKAIDALANPAPPTISAMEEWLEQHKLPRKVIEDLIELGATTIEDVKMVVEDEEMIGAFKKLDQKKLRMAVKNL</sequence>
<dbReference type="SMART" id="SM00327">
    <property type="entry name" value="VWA"/>
    <property type="match status" value="1"/>
</dbReference>
<dbReference type="CDD" id="cd00009">
    <property type="entry name" value="AAA"/>
    <property type="match status" value="1"/>
</dbReference>
<organism evidence="4 5">
    <name type="scientific">Seminavis robusta</name>
    <dbReference type="NCBI Taxonomy" id="568900"/>
    <lineage>
        <taxon>Eukaryota</taxon>
        <taxon>Sar</taxon>
        <taxon>Stramenopiles</taxon>
        <taxon>Ochrophyta</taxon>
        <taxon>Bacillariophyta</taxon>
        <taxon>Bacillariophyceae</taxon>
        <taxon>Bacillariophycidae</taxon>
        <taxon>Naviculales</taxon>
        <taxon>Naviculaceae</taxon>
        <taxon>Seminavis</taxon>
    </lineage>
</organism>
<gene>
    <name evidence="4" type="ORF">SEMRO_498_G154920.1</name>
</gene>
<dbReference type="InterPro" id="IPR003959">
    <property type="entry name" value="ATPase_AAA_core"/>
</dbReference>
<feature type="region of interest" description="Disordered" evidence="2">
    <location>
        <begin position="217"/>
        <end position="270"/>
    </location>
</feature>
<reference evidence="4" key="1">
    <citation type="submission" date="2020-06" db="EMBL/GenBank/DDBJ databases">
        <authorList>
            <consortium name="Plant Systems Biology data submission"/>
        </authorList>
    </citation>
    <scope>NUCLEOTIDE SEQUENCE</scope>
    <source>
        <strain evidence="4">D6</strain>
    </source>
</reference>
<dbReference type="GO" id="GO:0016887">
    <property type="term" value="F:ATP hydrolysis activity"/>
    <property type="evidence" value="ECO:0007669"/>
    <property type="project" value="InterPro"/>
</dbReference>
<dbReference type="EMBL" id="CAICTM010000497">
    <property type="protein sequence ID" value="CAB9511697.1"/>
    <property type="molecule type" value="Genomic_DNA"/>
</dbReference>
<dbReference type="PANTHER" id="PTHR22605">
    <property type="entry name" value="RZ-TYPE DOMAIN-CONTAINING PROTEIN"/>
    <property type="match status" value="1"/>
</dbReference>
<feature type="region of interest" description="Disordered" evidence="2">
    <location>
        <begin position="151"/>
        <end position="192"/>
    </location>
</feature>
<feature type="domain" description="VWFA" evidence="3">
    <location>
        <begin position="1871"/>
        <end position="2057"/>
    </location>
</feature>
<accession>A0A9N8DZD6</accession>
<comment type="caution">
    <text evidence="4">The sequence shown here is derived from an EMBL/GenBank/DDBJ whole genome shotgun (WGS) entry which is preliminary data.</text>
</comment>
<feature type="coiled-coil region" evidence="1">
    <location>
        <begin position="4265"/>
        <end position="4292"/>
    </location>
</feature>
<evidence type="ECO:0000313" key="5">
    <source>
        <dbReference type="Proteomes" id="UP001153069"/>
    </source>
</evidence>
<keyword evidence="5" id="KW-1185">Reference proteome</keyword>
<dbReference type="SMART" id="SM00382">
    <property type="entry name" value="AAA"/>
    <property type="match status" value="2"/>
</dbReference>
<name>A0A9N8DZD6_9STRA</name>
<dbReference type="InterPro" id="IPR031248">
    <property type="entry name" value="RNF213"/>
</dbReference>
<dbReference type="Proteomes" id="UP001153069">
    <property type="component" value="Unassembled WGS sequence"/>
</dbReference>
<dbReference type="OrthoDB" id="2423195at2759"/>
<dbReference type="InterPro" id="IPR027417">
    <property type="entry name" value="P-loop_NTPase"/>
</dbReference>
<dbReference type="InterPro" id="IPR002035">
    <property type="entry name" value="VWF_A"/>
</dbReference>
<protein>
    <submittedName>
        <fullName evidence="4">Ring finger protein</fullName>
    </submittedName>
</protein>